<sequence length="154" mass="17175">MILHNGKNLIDLQRISLKETRICRYNVSKFNTYDIPWYKDGRLFLMNSIKGKTLAFGARRAMSAAAALPALFSSMKLIVELITRRVMIPTKSCQSGGFPPPFASAMAMIAAASMTHESGFHMNPKNLRNLLSCQCHHQTCWGQRFRGAAAPAEL</sequence>
<reference evidence="1 2" key="3">
    <citation type="journal article" date="2013" name="Rice">
        <title>Improvement of the Oryza sativa Nipponbare reference genome using next generation sequence and optical map data.</title>
        <authorList>
            <person name="Kawahara Y."/>
            <person name="de la Bastide M."/>
            <person name="Hamilton J.P."/>
            <person name="Kanamori H."/>
            <person name="McCombie W.R."/>
            <person name="Ouyang S."/>
            <person name="Schwartz D.C."/>
            <person name="Tanaka T."/>
            <person name="Wu J."/>
            <person name="Zhou S."/>
            <person name="Childs K.L."/>
            <person name="Davidson R.M."/>
            <person name="Lin H."/>
            <person name="Quesada-Ocampo L."/>
            <person name="Vaillancourt B."/>
            <person name="Sakai H."/>
            <person name="Lee S.S."/>
            <person name="Kim J."/>
            <person name="Numa H."/>
            <person name="Itoh T."/>
            <person name="Buell C.R."/>
            <person name="Matsumoto T."/>
        </authorList>
    </citation>
    <scope>NUCLEOTIDE SEQUENCE [LARGE SCALE GENOMIC DNA]</scope>
    <source>
        <strain evidence="2">cv. Nipponbare</strain>
    </source>
</reference>
<reference evidence="1 2" key="2">
    <citation type="journal article" date="2013" name="Plant Cell Physiol.">
        <title>Rice Annotation Project Database (RAP-DB): an integrative and interactive database for rice genomics.</title>
        <authorList>
            <person name="Sakai H."/>
            <person name="Lee S.S."/>
            <person name="Tanaka T."/>
            <person name="Numa H."/>
            <person name="Kim J."/>
            <person name="Kawahara Y."/>
            <person name="Wakimoto H."/>
            <person name="Yang C.C."/>
            <person name="Iwamoto M."/>
            <person name="Abe T."/>
            <person name="Yamada Y."/>
            <person name="Muto A."/>
            <person name="Inokuchi H."/>
            <person name="Ikemura T."/>
            <person name="Matsumoto T."/>
            <person name="Sasaki T."/>
            <person name="Itoh T."/>
        </authorList>
    </citation>
    <scope>NUCLEOTIDE SEQUENCE [LARGE SCALE GENOMIC DNA]</scope>
    <source>
        <strain evidence="2">cv. Nipponbare</strain>
    </source>
</reference>
<dbReference type="EMBL" id="AP014968">
    <property type="protein sequence ID" value="BAT18278.1"/>
    <property type="molecule type" value="Genomic_DNA"/>
</dbReference>
<gene>
    <name evidence="1" type="ordered locus">Os12g0638750</name>
    <name evidence="1" type="ORF">OSNPB_120638750</name>
</gene>
<dbReference type="InParanoid" id="A0A0P0YD04"/>
<dbReference type="PaxDb" id="39947-A0A0P0YD04"/>
<evidence type="ECO:0000313" key="2">
    <source>
        <dbReference type="Proteomes" id="UP000059680"/>
    </source>
</evidence>
<dbReference type="Gramene" id="Os12t0638750-00">
    <property type="protein sequence ID" value="Os12t0638750-00"/>
    <property type="gene ID" value="Os12g0638750"/>
</dbReference>
<name>A0A0P0YD04_ORYSJ</name>
<organism evidence="1 2">
    <name type="scientific">Oryza sativa subsp. japonica</name>
    <name type="common">Rice</name>
    <dbReference type="NCBI Taxonomy" id="39947"/>
    <lineage>
        <taxon>Eukaryota</taxon>
        <taxon>Viridiplantae</taxon>
        <taxon>Streptophyta</taxon>
        <taxon>Embryophyta</taxon>
        <taxon>Tracheophyta</taxon>
        <taxon>Spermatophyta</taxon>
        <taxon>Magnoliopsida</taxon>
        <taxon>Liliopsida</taxon>
        <taxon>Poales</taxon>
        <taxon>Poaceae</taxon>
        <taxon>BOP clade</taxon>
        <taxon>Oryzoideae</taxon>
        <taxon>Oryzeae</taxon>
        <taxon>Oryzinae</taxon>
        <taxon>Oryza</taxon>
        <taxon>Oryza sativa</taxon>
    </lineage>
</organism>
<proteinExistence type="predicted"/>
<reference evidence="2" key="1">
    <citation type="journal article" date="2005" name="Nature">
        <title>The map-based sequence of the rice genome.</title>
        <authorList>
            <consortium name="International rice genome sequencing project (IRGSP)"/>
            <person name="Matsumoto T."/>
            <person name="Wu J."/>
            <person name="Kanamori H."/>
            <person name="Katayose Y."/>
            <person name="Fujisawa M."/>
            <person name="Namiki N."/>
            <person name="Mizuno H."/>
            <person name="Yamamoto K."/>
            <person name="Antonio B.A."/>
            <person name="Baba T."/>
            <person name="Sakata K."/>
            <person name="Nagamura Y."/>
            <person name="Aoki H."/>
            <person name="Arikawa K."/>
            <person name="Arita K."/>
            <person name="Bito T."/>
            <person name="Chiden Y."/>
            <person name="Fujitsuka N."/>
            <person name="Fukunaka R."/>
            <person name="Hamada M."/>
            <person name="Harada C."/>
            <person name="Hayashi A."/>
            <person name="Hijishita S."/>
            <person name="Honda M."/>
            <person name="Hosokawa S."/>
            <person name="Ichikawa Y."/>
            <person name="Idonuma A."/>
            <person name="Iijima M."/>
            <person name="Ikeda M."/>
            <person name="Ikeno M."/>
            <person name="Ito K."/>
            <person name="Ito S."/>
            <person name="Ito T."/>
            <person name="Ito Y."/>
            <person name="Ito Y."/>
            <person name="Iwabuchi A."/>
            <person name="Kamiya K."/>
            <person name="Karasawa W."/>
            <person name="Kurita K."/>
            <person name="Katagiri S."/>
            <person name="Kikuta A."/>
            <person name="Kobayashi H."/>
            <person name="Kobayashi N."/>
            <person name="Machita K."/>
            <person name="Maehara T."/>
            <person name="Masukawa M."/>
            <person name="Mizubayashi T."/>
            <person name="Mukai Y."/>
            <person name="Nagasaki H."/>
            <person name="Nagata Y."/>
            <person name="Naito S."/>
            <person name="Nakashima M."/>
            <person name="Nakama Y."/>
            <person name="Nakamichi Y."/>
            <person name="Nakamura M."/>
            <person name="Meguro A."/>
            <person name="Negishi M."/>
            <person name="Ohta I."/>
            <person name="Ohta T."/>
            <person name="Okamoto M."/>
            <person name="Ono N."/>
            <person name="Saji S."/>
            <person name="Sakaguchi M."/>
            <person name="Sakai K."/>
            <person name="Shibata M."/>
            <person name="Shimokawa T."/>
            <person name="Song J."/>
            <person name="Takazaki Y."/>
            <person name="Terasawa K."/>
            <person name="Tsugane M."/>
            <person name="Tsuji K."/>
            <person name="Ueda S."/>
            <person name="Waki K."/>
            <person name="Yamagata H."/>
            <person name="Yamamoto M."/>
            <person name="Yamamoto S."/>
            <person name="Yamane H."/>
            <person name="Yoshiki S."/>
            <person name="Yoshihara R."/>
            <person name="Yukawa K."/>
            <person name="Zhong H."/>
            <person name="Yano M."/>
            <person name="Yuan Q."/>
            <person name="Ouyang S."/>
            <person name="Liu J."/>
            <person name="Jones K.M."/>
            <person name="Gansberger K."/>
            <person name="Moffat K."/>
            <person name="Hill J."/>
            <person name="Bera J."/>
            <person name="Fadrosh D."/>
            <person name="Jin S."/>
            <person name="Johri S."/>
            <person name="Kim M."/>
            <person name="Overton L."/>
            <person name="Reardon M."/>
            <person name="Tsitrin T."/>
            <person name="Vuong H."/>
            <person name="Weaver B."/>
            <person name="Ciecko A."/>
            <person name="Tallon L."/>
            <person name="Jackson J."/>
            <person name="Pai G."/>
            <person name="Aken S.V."/>
            <person name="Utterback T."/>
            <person name="Reidmuller S."/>
            <person name="Feldblyum T."/>
            <person name="Hsiao J."/>
            <person name="Zismann V."/>
            <person name="Iobst S."/>
            <person name="de Vazeille A.R."/>
            <person name="Buell C.R."/>
            <person name="Ying K."/>
            <person name="Li Y."/>
            <person name="Lu T."/>
            <person name="Huang Y."/>
            <person name="Zhao Q."/>
            <person name="Feng Q."/>
            <person name="Zhang L."/>
            <person name="Zhu J."/>
            <person name="Weng Q."/>
            <person name="Mu J."/>
            <person name="Lu Y."/>
            <person name="Fan D."/>
            <person name="Liu Y."/>
            <person name="Guan J."/>
            <person name="Zhang Y."/>
            <person name="Yu S."/>
            <person name="Liu X."/>
            <person name="Zhang Y."/>
            <person name="Hong G."/>
            <person name="Han B."/>
            <person name="Choisne N."/>
            <person name="Demange N."/>
            <person name="Orjeda G."/>
            <person name="Samain S."/>
            <person name="Cattolico L."/>
            <person name="Pelletier E."/>
            <person name="Couloux A."/>
            <person name="Segurens B."/>
            <person name="Wincker P."/>
            <person name="D'Hont A."/>
            <person name="Scarpelli C."/>
            <person name="Weissenbach J."/>
            <person name="Salanoubat M."/>
            <person name="Quetier F."/>
            <person name="Yu Y."/>
            <person name="Kim H.R."/>
            <person name="Rambo T."/>
            <person name="Currie J."/>
            <person name="Collura K."/>
            <person name="Luo M."/>
            <person name="Yang T."/>
            <person name="Ammiraju J.S.S."/>
            <person name="Engler F."/>
            <person name="Soderlund C."/>
            <person name="Wing R.A."/>
            <person name="Palmer L.E."/>
            <person name="de la Bastide M."/>
            <person name="Spiegel L."/>
            <person name="Nascimento L."/>
            <person name="Zutavern T."/>
            <person name="O'Shaughnessy A."/>
            <person name="Dike S."/>
            <person name="Dedhia N."/>
            <person name="Preston R."/>
            <person name="Balija V."/>
            <person name="McCombie W.R."/>
            <person name="Chow T."/>
            <person name="Chen H."/>
            <person name="Chung M."/>
            <person name="Chen C."/>
            <person name="Shaw J."/>
            <person name="Wu H."/>
            <person name="Hsiao K."/>
            <person name="Chao Y."/>
            <person name="Chu M."/>
            <person name="Cheng C."/>
            <person name="Hour A."/>
            <person name="Lee P."/>
            <person name="Lin S."/>
            <person name="Lin Y."/>
            <person name="Liou J."/>
            <person name="Liu S."/>
            <person name="Hsing Y."/>
            <person name="Raghuvanshi S."/>
            <person name="Mohanty A."/>
            <person name="Bharti A.K."/>
            <person name="Gaur A."/>
            <person name="Gupta V."/>
            <person name="Kumar D."/>
            <person name="Ravi V."/>
            <person name="Vij S."/>
            <person name="Kapur A."/>
            <person name="Khurana P."/>
            <person name="Khurana P."/>
            <person name="Khurana J.P."/>
            <person name="Tyagi A.K."/>
            <person name="Gaikwad K."/>
            <person name="Singh A."/>
            <person name="Dalal V."/>
            <person name="Srivastava S."/>
            <person name="Dixit A."/>
            <person name="Pal A.K."/>
            <person name="Ghazi I.A."/>
            <person name="Yadav M."/>
            <person name="Pandit A."/>
            <person name="Bhargava A."/>
            <person name="Sureshbabu K."/>
            <person name="Batra K."/>
            <person name="Sharma T.R."/>
            <person name="Mohapatra T."/>
            <person name="Singh N.K."/>
            <person name="Messing J."/>
            <person name="Nelson A.B."/>
            <person name="Fuks G."/>
            <person name="Kavchok S."/>
            <person name="Keizer G."/>
            <person name="Linton E."/>
            <person name="Llaca V."/>
            <person name="Song R."/>
            <person name="Tanyolac B."/>
            <person name="Young S."/>
            <person name="Ho-Il K."/>
            <person name="Hahn J.H."/>
            <person name="Sangsakoo G."/>
            <person name="Vanavichit A."/>
            <person name="de Mattos Luiz.A.T."/>
            <person name="Zimmer P.D."/>
            <person name="Malone G."/>
            <person name="Dellagostin O."/>
            <person name="de Oliveira A.C."/>
            <person name="Bevan M."/>
            <person name="Bancroft I."/>
            <person name="Minx P."/>
            <person name="Cordum H."/>
            <person name="Wilson R."/>
            <person name="Cheng Z."/>
            <person name="Jin W."/>
            <person name="Jiang J."/>
            <person name="Leong S.A."/>
            <person name="Iwama H."/>
            <person name="Gojobori T."/>
            <person name="Itoh T."/>
            <person name="Niimura Y."/>
            <person name="Fujii Y."/>
            <person name="Habara T."/>
            <person name="Sakai H."/>
            <person name="Sato Y."/>
            <person name="Wilson G."/>
            <person name="Kumar K."/>
            <person name="McCouch S."/>
            <person name="Juretic N."/>
            <person name="Hoen D."/>
            <person name="Wright S."/>
            <person name="Bruskiewich R."/>
            <person name="Bureau T."/>
            <person name="Miyao A."/>
            <person name="Hirochika H."/>
            <person name="Nishikawa T."/>
            <person name="Kadowaki K."/>
            <person name="Sugiura M."/>
            <person name="Burr B."/>
            <person name="Sasaki T."/>
        </authorList>
    </citation>
    <scope>NUCLEOTIDE SEQUENCE [LARGE SCALE GENOMIC DNA]</scope>
    <source>
        <strain evidence="2">cv. Nipponbare</strain>
    </source>
</reference>
<dbReference type="AlphaFoldDB" id="A0A0P0YD04"/>
<dbReference type="Proteomes" id="UP000059680">
    <property type="component" value="Chromosome 12"/>
</dbReference>
<keyword evidence="2" id="KW-1185">Reference proteome</keyword>
<protein>
    <submittedName>
        <fullName evidence="1">Os12g0638750 protein</fullName>
    </submittedName>
</protein>
<accession>A0A0P0YD04</accession>
<evidence type="ECO:0000313" key="1">
    <source>
        <dbReference type="EMBL" id="BAT18278.1"/>
    </source>
</evidence>